<organism evidence="1 2">
    <name type="scientific">Corchorus capsularis</name>
    <name type="common">Jute</name>
    <dbReference type="NCBI Taxonomy" id="210143"/>
    <lineage>
        <taxon>Eukaryota</taxon>
        <taxon>Viridiplantae</taxon>
        <taxon>Streptophyta</taxon>
        <taxon>Embryophyta</taxon>
        <taxon>Tracheophyta</taxon>
        <taxon>Spermatophyta</taxon>
        <taxon>Magnoliopsida</taxon>
        <taxon>eudicotyledons</taxon>
        <taxon>Gunneridae</taxon>
        <taxon>Pentapetalae</taxon>
        <taxon>rosids</taxon>
        <taxon>malvids</taxon>
        <taxon>Malvales</taxon>
        <taxon>Malvaceae</taxon>
        <taxon>Grewioideae</taxon>
        <taxon>Apeibeae</taxon>
        <taxon>Corchorus</taxon>
    </lineage>
</organism>
<comment type="caution">
    <text evidence="1">The sequence shown here is derived from an EMBL/GenBank/DDBJ whole genome shotgun (WGS) entry which is preliminary data.</text>
</comment>
<dbReference type="Gramene" id="OMO84541">
    <property type="protein sequence ID" value="OMO84541"/>
    <property type="gene ID" value="CCACVL1_10783"/>
</dbReference>
<keyword evidence="2" id="KW-1185">Reference proteome</keyword>
<proteinExistence type="predicted"/>
<sequence>MNLKRQQRADYEAVTMTVGW</sequence>
<dbReference type="AlphaFoldDB" id="A0A1R3IPP7"/>
<evidence type="ECO:0000313" key="2">
    <source>
        <dbReference type="Proteomes" id="UP000188268"/>
    </source>
</evidence>
<reference evidence="1 2" key="1">
    <citation type="submission" date="2013-09" db="EMBL/GenBank/DDBJ databases">
        <title>Corchorus capsularis genome sequencing.</title>
        <authorList>
            <person name="Alam M."/>
            <person name="Haque M.S."/>
            <person name="Islam M.S."/>
            <person name="Emdad E.M."/>
            <person name="Islam M.M."/>
            <person name="Ahmed B."/>
            <person name="Halim A."/>
            <person name="Hossen Q.M.M."/>
            <person name="Hossain M.Z."/>
            <person name="Ahmed R."/>
            <person name="Khan M.M."/>
            <person name="Islam R."/>
            <person name="Rashid M.M."/>
            <person name="Khan S.A."/>
            <person name="Rahman M.S."/>
            <person name="Alam M."/>
        </authorList>
    </citation>
    <scope>NUCLEOTIDE SEQUENCE [LARGE SCALE GENOMIC DNA]</scope>
    <source>
        <strain evidence="2">cv. CVL-1</strain>
        <tissue evidence="1">Whole seedling</tissue>
    </source>
</reference>
<gene>
    <name evidence="1" type="ORF">CCACVL1_10783</name>
</gene>
<dbReference type="EMBL" id="AWWV01009719">
    <property type="protein sequence ID" value="OMO84541.1"/>
    <property type="molecule type" value="Genomic_DNA"/>
</dbReference>
<evidence type="ECO:0000313" key="1">
    <source>
        <dbReference type="EMBL" id="OMO84541.1"/>
    </source>
</evidence>
<accession>A0A1R3IPP7</accession>
<protein>
    <submittedName>
        <fullName evidence="1">Uncharacterized protein</fullName>
    </submittedName>
</protein>
<name>A0A1R3IPP7_COCAP</name>
<dbReference type="Proteomes" id="UP000188268">
    <property type="component" value="Unassembled WGS sequence"/>
</dbReference>